<comment type="cofactor">
    <cofactor evidence="1">
        <name>Mg(2+)</name>
        <dbReference type="ChEBI" id="CHEBI:18420"/>
    </cofactor>
</comment>
<dbReference type="EC" id="5.6.2.3" evidence="1"/>
<keyword evidence="1" id="KW-0547">Nucleotide-binding</keyword>
<keyword evidence="1" id="KW-0233">DNA recombination</keyword>
<sequence length="98" mass="10822">SHLISQKEREDLPENEPSRLLRLNNIKLLRMLISGVGGKGKSFKIEAIKCLVDDIWHPKSDEIMCAIVAPTGIAALNIGGLTIHRLFQLPIVKEGKIA</sequence>
<dbReference type="GO" id="GO:0043139">
    <property type="term" value="F:5'-3' DNA helicase activity"/>
    <property type="evidence" value="ECO:0007669"/>
    <property type="project" value="UniProtKB-EC"/>
</dbReference>
<accession>A0A1X7SKY4</accession>
<organism evidence="3">
    <name type="scientific">Amphimedon queenslandica</name>
    <name type="common">Sponge</name>
    <dbReference type="NCBI Taxonomy" id="400682"/>
    <lineage>
        <taxon>Eukaryota</taxon>
        <taxon>Metazoa</taxon>
        <taxon>Porifera</taxon>
        <taxon>Demospongiae</taxon>
        <taxon>Heteroscleromorpha</taxon>
        <taxon>Haplosclerida</taxon>
        <taxon>Niphatidae</taxon>
        <taxon>Amphimedon</taxon>
    </lineage>
</organism>
<evidence type="ECO:0000256" key="1">
    <source>
        <dbReference type="RuleBase" id="RU363044"/>
    </source>
</evidence>
<dbReference type="GO" id="GO:0000723">
    <property type="term" value="P:telomere maintenance"/>
    <property type="evidence" value="ECO:0007669"/>
    <property type="project" value="InterPro"/>
</dbReference>
<evidence type="ECO:0000259" key="2">
    <source>
        <dbReference type="Pfam" id="PF05970"/>
    </source>
</evidence>
<keyword evidence="1" id="KW-0227">DNA damage</keyword>
<proteinExistence type="inferred from homology"/>
<keyword evidence="1" id="KW-0378">Hydrolase</keyword>
<dbReference type="GO" id="GO:0006281">
    <property type="term" value="P:DNA repair"/>
    <property type="evidence" value="ECO:0007669"/>
    <property type="project" value="UniProtKB-KW"/>
</dbReference>
<dbReference type="InterPro" id="IPR010285">
    <property type="entry name" value="DNA_helicase_pif1-like_DEAD"/>
</dbReference>
<dbReference type="AlphaFoldDB" id="A0A1X7SKY4"/>
<dbReference type="InterPro" id="IPR027417">
    <property type="entry name" value="P-loop_NTPase"/>
</dbReference>
<dbReference type="GO" id="GO:0016887">
    <property type="term" value="F:ATP hydrolysis activity"/>
    <property type="evidence" value="ECO:0007669"/>
    <property type="project" value="RHEA"/>
</dbReference>
<dbReference type="InParanoid" id="A0A1X7SKY4"/>
<dbReference type="Gene3D" id="3.40.50.300">
    <property type="entry name" value="P-loop containing nucleotide triphosphate hydrolases"/>
    <property type="match status" value="1"/>
</dbReference>
<feature type="domain" description="DNA helicase Pif1-like DEAD-box helicase" evidence="2">
    <location>
        <begin position="31"/>
        <end position="93"/>
    </location>
</feature>
<comment type="catalytic activity">
    <reaction evidence="1">
        <text>ATP + H2O = ADP + phosphate + H(+)</text>
        <dbReference type="Rhea" id="RHEA:13065"/>
        <dbReference type="ChEBI" id="CHEBI:15377"/>
        <dbReference type="ChEBI" id="CHEBI:15378"/>
        <dbReference type="ChEBI" id="CHEBI:30616"/>
        <dbReference type="ChEBI" id="CHEBI:43474"/>
        <dbReference type="ChEBI" id="CHEBI:456216"/>
        <dbReference type="EC" id="5.6.2.3"/>
    </reaction>
</comment>
<dbReference type="GO" id="GO:0005524">
    <property type="term" value="F:ATP binding"/>
    <property type="evidence" value="ECO:0007669"/>
    <property type="project" value="UniProtKB-KW"/>
</dbReference>
<keyword evidence="1" id="KW-0234">DNA repair</keyword>
<protein>
    <recommendedName>
        <fullName evidence="1">ATP-dependent DNA helicase</fullName>
        <ecNumber evidence="1">5.6.2.3</ecNumber>
    </recommendedName>
</protein>
<name>A0A1X7SKY4_AMPQE</name>
<evidence type="ECO:0000313" key="3">
    <source>
        <dbReference type="EnsemblMetazoa" id="Aqu2.1.02691_001"/>
    </source>
</evidence>
<dbReference type="Pfam" id="PF05970">
    <property type="entry name" value="PIF1"/>
    <property type="match status" value="1"/>
</dbReference>
<reference evidence="3" key="1">
    <citation type="submission" date="2017-05" db="UniProtKB">
        <authorList>
            <consortium name="EnsemblMetazoa"/>
        </authorList>
    </citation>
    <scope>IDENTIFICATION</scope>
</reference>
<dbReference type="EnsemblMetazoa" id="Aqu2.1.02691_001">
    <property type="protein sequence ID" value="Aqu2.1.02691_001"/>
    <property type="gene ID" value="Aqu2.1.02691"/>
</dbReference>
<dbReference type="GO" id="GO:0006310">
    <property type="term" value="P:DNA recombination"/>
    <property type="evidence" value="ECO:0007669"/>
    <property type="project" value="UniProtKB-KW"/>
</dbReference>
<comment type="similarity">
    <text evidence="1">Belongs to the helicase family.</text>
</comment>
<keyword evidence="1" id="KW-0067">ATP-binding</keyword>
<keyword evidence="1" id="KW-0347">Helicase</keyword>